<evidence type="ECO:0000259" key="4">
    <source>
        <dbReference type="PROSITE" id="PS50240"/>
    </source>
</evidence>
<dbReference type="GO" id="GO:0004252">
    <property type="term" value="F:serine-type endopeptidase activity"/>
    <property type="evidence" value="ECO:0007669"/>
    <property type="project" value="InterPro"/>
</dbReference>
<name>A0A6J1S1X8_FRAOC</name>
<comment type="similarity">
    <text evidence="2">Belongs to the peptidase S1 family. CLIP subfamily.</text>
</comment>
<feature type="signal peptide" evidence="3">
    <location>
        <begin position="1"/>
        <end position="28"/>
    </location>
</feature>
<dbReference type="SUPFAM" id="SSF50494">
    <property type="entry name" value="Trypsin-like serine proteases"/>
    <property type="match status" value="1"/>
</dbReference>
<dbReference type="AlphaFoldDB" id="A0A6J1S1X8"/>
<accession>A0A6J1S1X8</accession>
<dbReference type="InterPro" id="IPR001254">
    <property type="entry name" value="Trypsin_dom"/>
</dbReference>
<keyword evidence="3" id="KW-0732">Signal</keyword>
<dbReference type="GeneID" id="113202962"/>
<evidence type="ECO:0000313" key="6">
    <source>
        <dbReference type="RefSeq" id="XP_026273205.1"/>
    </source>
</evidence>
<dbReference type="OrthoDB" id="7726766at2759"/>
<reference evidence="6" key="1">
    <citation type="submission" date="2025-08" db="UniProtKB">
        <authorList>
            <consortium name="RefSeq"/>
        </authorList>
    </citation>
    <scope>IDENTIFICATION</scope>
    <source>
        <tissue evidence="6">Whole organism</tissue>
    </source>
</reference>
<dbReference type="SMART" id="SM00020">
    <property type="entry name" value="Tryp_SPc"/>
    <property type="match status" value="1"/>
</dbReference>
<sequence>MASSSTASAALAVLLTVGLAVLSRGAHGAFVVRAGSSLADIAYPGQFPWHAAVHVAGADANTLLGSGALVSQQYVLTAASILPEDAEKAKLEVVLGVVTLRQTGTRVGVKGVTKHDEWKPESRALHDLALLQLETSIMLPNDNTIALALLPPRFYRGATYKDQSVSVSSWGGETDDYKGLFLREVVVRVLSNRDCQSQRSVQTERVPRSQLCAVQAAGDDTLLGTADAGDPAVFAEPSGAYRLIGIVSAERQSASGRPTVLARITEHLDWIAANSDAIIG</sequence>
<dbReference type="Gene3D" id="2.40.10.10">
    <property type="entry name" value="Trypsin-like serine proteases"/>
    <property type="match status" value="1"/>
</dbReference>
<evidence type="ECO:0000256" key="1">
    <source>
        <dbReference type="ARBA" id="ARBA00023157"/>
    </source>
</evidence>
<evidence type="ECO:0000313" key="5">
    <source>
        <dbReference type="Proteomes" id="UP000504606"/>
    </source>
</evidence>
<dbReference type="InterPro" id="IPR009003">
    <property type="entry name" value="Peptidase_S1_PA"/>
</dbReference>
<keyword evidence="5" id="KW-1185">Reference proteome</keyword>
<evidence type="ECO:0000256" key="3">
    <source>
        <dbReference type="SAM" id="SignalP"/>
    </source>
</evidence>
<feature type="domain" description="Peptidase S1" evidence="4">
    <location>
        <begin position="32"/>
        <end position="276"/>
    </location>
</feature>
<protein>
    <submittedName>
        <fullName evidence="6">Granzyme M-like</fullName>
    </submittedName>
</protein>
<dbReference type="PROSITE" id="PS50240">
    <property type="entry name" value="TRYPSIN_DOM"/>
    <property type="match status" value="1"/>
</dbReference>
<dbReference type="KEGG" id="foc:113202962"/>
<dbReference type="PANTHER" id="PTHR24256">
    <property type="entry name" value="TRYPTASE-RELATED"/>
    <property type="match status" value="1"/>
</dbReference>
<dbReference type="RefSeq" id="XP_026273205.1">
    <property type="nucleotide sequence ID" value="XM_026417420.2"/>
</dbReference>
<dbReference type="GO" id="GO:0006508">
    <property type="term" value="P:proteolysis"/>
    <property type="evidence" value="ECO:0007669"/>
    <property type="project" value="InterPro"/>
</dbReference>
<proteinExistence type="inferred from homology"/>
<keyword evidence="1" id="KW-1015">Disulfide bond</keyword>
<dbReference type="Pfam" id="PF00089">
    <property type="entry name" value="Trypsin"/>
    <property type="match status" value="1"/>
</dbReference>
<dbReference type="Proteomes" id="UP000504606">
    <property type="component" value="Unplaced"/>
</dbReference>
<evidence type="ECO:0000256" key="2">
    <source>
        <dbReference type="ARBA" id="ARBA00024195"/>
    </source>
</evidence>
<feature type="chain" id="PRO_5026955833" evidence="3">
    <location>
        <begin position="29"/>
        <end position="280"/>
    </location>
</feature>
<organism evidence="5 6">
    <name type="scientific">Frankliniella occidentalis</name>
    <name type="common">Western flower thrips</name>
    <name type="synonym">Euthrips occidentalis</name>
    <dbReference type="NCBI Taxonomy" id="133901"/>
    <lineage>
        <taxon>Eukaryota</taxon>
        <taxon>Metazoa</taxon>
        <taxon>Ecdysozoa</taxon>
        <taxon>Arthropoda</taxon>
        <taxon>Hexapoda</taxon>
        <taxon>Insecta</taxon>
        <taxon>Pterygota</taxon>
        <taxon>Neoptera</taxon>
        <taxon>Paraneoptera</taxon>
        <taxon>Thysanoptera</taxon>
        <taxon>Terebrantia</taxon>
        <taxon>Thripoidea</taxon>
        <taxon>Thripidae</taxon>
        <taxon>Frankliniella</taxon>
    </lineage>
</organism>
<dbReference type="InterPro" id="IPR051487">
    <property type="entry name" value="Ser/Thr_Proteases_Immune/Dev"/>
</dbReference>
<dbReference type="InterPro" id="IPR043504">
    <property type="entry name" value="Peptidase_S1_PA_chymotrypsin"/>
</dbReference>
<gene>
    <name evidence="6" type="primary">LOC113202962</name>
</gene>